<comment type="caution">
    <text evidence="1">The sequence shown here is derived from an EMBL/GenBank/DDBJ whole genome shotgun (WGS) entry which is preliminary data.</text>
</comment>
<sequence length="403" mass="44931">MLQKALVSEKRIVYCNDDGKHDESPECSDDDIPSSMETVASSPIVGWSRIAMQYDKNHQGCFISLVDVRYRYGPSVLKRAVHHANIDALLALASTCRKIRSEVLALAWGNADITIYAPDNGFKADVMHIFGRCLSEETCSLIRTLHVDVGKPDWSCKYVNQMAHFINKRLPNLETLTIAVTRTNTQGRDIEVDKGLQALNCLPFTILLEIMAYIHPEVVAMNPPPPMIVAGSSHRVSVTWEESQSWNDNMYYKLRSSARLFARALQTQNNERHADGSLLEDTIGMRSGMAGWPVIACQVAPKERWEFRAGGNWRNSFKVREGVEVVEHRCKQASKGLFMGPWLTKATKGKKTHAEHMAEQNYQTVERGRRGRGVGRGRGKVEVGMGGGGGLDCAGARNIEGMR</sequence>
<reference evidence="1 2" key="1">
    <citation type="submission" date="2018-10" db="EMBL/GenBank/DDBJ databases">
        <title>Fifty Aureobasidium pullulans genomes reveal a recombining polyextremotolerant generalist.</title>
        <authorList>
            <person name="Gostincar C."/>
            <person name="Turk M."/>
            <person name="Zajc J."/>
            <person name="Gunde-Cimerman N."/>
        </authorList>
    </citation>
    <scope>NUCLEOTIDE SEQUENCE [LARGE SCALE GENOMIC DNA]</scope>
    <source>
        <strain evidence="1 2">EXF-3380</strain>
    </source>
</reference>
<gene>
    <name evidence="1" type="ORF">D6C83_08509</name>
</gene>
<protein>
    <submittedName>
        <fullName evidence="1">Uncharacterized protein</fullName>
    </submittedName>
</protein>
<evidence type="ECO:0000313" key="1">
    <source>
        <dbReference type="EMBL" id="TIA10766.1"/>
    </source>
</evidence>
<dbReference type="Proteomes" id="UP000304947">
    <property type="component" value="Unassembled WGS sequence"/>
</dbReference>
<dbReference type="EMBL" id="QZBU01004369">
    <property type="protein sequence ID" value="TIA10766.1"/>
    <property type="molecule type" value="Genomic_DNA"/>
</dbReference>
<accession>A0A4S9ZTB3</accession>
<name>A0A4S9ZTB3_AURPU</name>
<proteinExistence type="predicted"/>
<organism evidence="1 2">
    <name type="scientific">Aureobasidium pullulans</name>
    <name type="common">Black yeast</name>
    <name type="synonym">Pullularia pullulans</name>
    <dbReference type="NCBI Taxonomy" id="5580"/>
    <lineage>
        <taxon>Eukaryota</taxon>
        <taxon>Fungi</taxon>
        <taxon>Dikarya</taxon>
        <taxon>Ascomycota</taxon>
        <taxon>Pezizomycotina</taxon>
        <taxon>Dothideomycetes</taxon>
        <taxon>Dothideomycetidae</taxon>
        <taxon>Dothideales</taxon>
        <taxon>Saccotheciaceae</taxon>
        <taxon>Aureobasidium</taxon>
    </lineage>
</organism>
<evidence type="ECO:0000313" key="2">
    <source>
        <dbReference type="Proteomes" id="UP000304947"/>
    </source>
</evidence>
<dbReference type="AlphaFoldDB" id="A0A4S9ZTB3"/>